<evidence type="ECO:0000313" key="2">
    <source>
        <dbReference type="Proteomes" id="UP000307201"/>
    </source>
</evidence>
<reference evidence="1 2" key="1">
    <citation type="submission" date="2019-05" db="EMBL/GenBank/DDBJ databases">
        <title>The metagenome of a microbial culture collection derived from dairy environment covers the genomic content of the human microbiome.</title>
        <authorList>
            <person name="Roder T."/>
            <person name="Wuthrich D."/>
            <person name="Sattari Z."/>
            <person name="Von Ah U."/>
            <person name="Bar C."/>
            <person name="Ronchi F."/>
            <person name="Macpherson A.J."/>
            <person name="Ganal-Vonarburg S.C."/>
            <person name="Bruggmann R."/>
            <person name="Vergeres G."/>
        </authorList>
    </citation>
    <scope>NUCLEOTIDE SEQUENCE [LARGE SCALE GENOMIC DNA]</scope>
    <source>
        <strain evidence="1 2">FAM 24235</strain>
    </source>
</reference>
<dbReference type="AlphaFoldDB" id="A0A5R9C8A2"/>
<dbReference type="RefSeq" id="WP_138470309.1">
    <property type="nucleotide sequence ID" value="NZ_JBGQQG010000016.1"/>
</dbReference>
<dbReference type="OrthoDB" id="2170029at2"/>
<evidence type="ECO:0000313" key="1">
    <source>
        <dbReference type="EMBL" id="TLQ09591.1"/>
    </source>
</evidence>
<accession>A0A5R9C8A2</accession>
<sequence length="78" mass="9136">MENIDVTLTYKDNFPEEYMISNEEAVDLINIIKKESEEFTIKGDTYKVEEFRTIVFPDVDYEGQMQSIAFQIGEDSKL</sequence>
<dbReference type="EMBL" id="VBTE01000001">
    <property type="protein sequence ID" value="TLQ09591.1"/>
    <property type="molecule type" value="Genomic_DNA"/>
</dbReference>
<gene>
    <name evidence="1" type="ORF">FEZ48_00125</name>
</gene>
<organism evidence="1 2">
    <name type="scientific">Marinilactibacillus psychrotolerans</name>
    <dbReference type="NCBI Taxonomy" id="191770"/>
    <lineage>
        <taxon>Bacteria</taxon>
        <taxon>Bacillati</taxon>
        <taxon>Bacillota</taxon>
        <taxon>Bacilli</taxon>
        <taxon>Lactobacillales</taxon>
        <taxon>Carnobacteriaceae</taxon>
        <taxon>Marinilactibacillus</taxon>
    </lineage>
</organism>
<proteinExistence type="predicted"/>
<dbReference type="Proteomes" id="UP000307201">
    <property type="component" value="Unassembled WGS sequence"/>
</dbReference>
<protein>
    <submittedName>
        <fullName evidence="1">Uncharacterized protein</fullName>
    </submittedName>
</protein>
<comment type="caution">
    <text evidence="1">The sequence shown here is derived from an EMBL/GenBank/DDBJ whole genome shotgun (WGS) entry which is preliminary data.</text>
</comment>
<name>A0A5R9C8A2_9LACT</name>